<organism evidence="2 3">
    <name type="scientific">Raoultella terrigena</name>
    <name type="common">Klebsiella terrigena</name>
    <dbReference type="NCBI Taxonomy" id="577"/>
    <lineage>
        <taxon>Bacteria</taxon>
        <taxon>Pseudomonadati</taxon>
        <taxon>Pseudomonadota</taxon>
        <taxon>Gammaproteobacteria</taxon>
        <taxon>Enterobacterales</taxon>
        <taxon>Enterobacteriaceae</taxon>
        <taxon>Klebsiella/Raoultella group</taxon>
        <taxon>Raoultella</taxon>
    </lineage>
</organism>
<reference evidence="2 3" key="1">
    <citation type="submission" date="2019-04" db="EMBL/GenBank/DDBJ databases">
        <authorList>
            <consortium name="Pathogen Informatics"/>
        </authorList>
    </citation>
    <scope>NUCLEOTIDE SEQUENCE [LARGE SCALE GENOMIC DNA]</scope>
    <source>
        <strain evidence="2 3">NCTC9185</strain>
    </source>
</reference>
<dbReference type="AlphaFoldDB" id="A0A4U9D7X1"/>
<name>A0A4U9D7X1_RAOTE</name>
<feature type="region of interest" description="Disordered" evidence="1">
    <location>
        <begin position="1"/>
        <end position="35"/>
    </location>
</feature>
<evidence type="ECO:0000313" key="2">
    <source>
        <dbReference type="EMBL" id="VTN14670.1"/>
    </source>
</evidence>
<protein>
    <submittedName>
        <fullName evidence="2">Uncharacterized protein</fullName>
    </submittedName>
</protein>
<feature type="compositionally biased region" description="Polar residues" evidence="1">
    <location>
        <begin position="1"/>
        <end position="11"/>
    </location>
</feature>
<dbReference type="EMBL" id="CABDVU010000001">
    <property type="protein sequence ID" value="VTN14670.1"/>
    <property type="molecule type" value="Genomic_DNA"/>
</dbReference>
<accession>A0A4U9D7X1</accession>
<sequence>MTDSGKTTPQLTERVAGGADPARIDPDHRRVLYRR</sequence>
<gene>
    <name evidence="2" type="ORF">NCTC9185_06738</name>
</gene>
<feature type="compositionally biased region" description="Basic and acidic residues" evidence="1">
    <location>
        <begin position="22"/>
        <end position="35"/>
    </location>
</feature>
<evidence type="ECO:0000256" key="1">
    <source>
        <dbReference type="SAM" id="MobiDB-lite"/>
    </source>
</evidence>
<dbReference type="Proteomes" id="UP000339249">
    <property type="component" value="Unassembled WGS sequence"/>
</dbReference>
<evidence type="ECO:0000313" key="3">
    <source>
        <dbReference type="Proteomes" id="UP000339249"/>
    </source>
</evidence>
<proteinExistence type="predicted"/>